<evidence type="ECO:0000256" key="1">
    <source>
        <dbReference type="SAM" id="MobiDB-lite"/>
    </source>
</evidence>
<dbReference type="SUPFAM" id="SSF53474">
    <property type="entry name" value="alpha/beta-Hydrolases"/>
    <property type="match status" value="1"/>
</dbReference>
<evidence type="ECO:0000313" key="2">
    <source>
        <dbReference type="EMBL" id="GGX36914.1"/>
    </source>
</evidence>
<dbReference type="Proteomes" id="UP000617743">
    <property type="component" value="Unassembled WGS sequence"/>
</dbReference>
<proteinExistence type="predicted"/>
<protein>
    <submittedName>
        <fullName evidence="2">Uncharacterized protein</fullName>
    </submittedName>
</protein>
<keyword evidence="3" id="KW-1185">Reference proteome</keyword>
<dbReference type="Gene3D" id="3.40.50.1820">
    <property type="entry name" value="alpha/beta hydrolase"/>
    <property type="match status" value="1"/>
</dbReference>
<dbReference type="InterPro" id="IPR029058">
    <property type="entry name" value="AB_hydrolase_fold"/>
</dbReference>
<comment type="caution">
    <text evidence="2">The sequence shown here is derived from an EMBL/GenBank/DDBJ whole genome shotgun (WGS) entry which is preliminary data.</text>
</comment>
<evidence type="ECO:0000313" key="3">
    <source>
        <dbReference type="Proteomes" id="UP000617743"/>
    </source>
</evidence>
<organism evidence="2 3">
    <name type="scientific">Streptomyces lomondensis</name>
    <dbReference type="NCBI Taxonomy" id="68229"/>
    <lineage>
        <taxon>Bacteria</taxon>
        <taxon>Bacillati</taxon>
        <taxon>Actinomycetota</taxon>
        <taxon>Actinomycetes</taxon>
        <taxon>Kitasatosporales</taxon>
        <taxon>Streptomycetaceae</taxon>
        <taxon>Streptomyces</taxon>
    </lineage>
</organism>
<dbReference type="EMBL" id="BMWC01000030">
    <property type="protein sequence ID" value="GGX36914.1"/>
    <property type="molecule type" value="Genomic_DNA"/>
</dbReference>
<name>A0ABQ2XW08_9ACTN</name>
<reference evidence="3" key="1">
    <citation type="journal article" date="2019" name="Int. J. Syst. Evol. Microbiol.">
        <title>The Global Catalogue of Microorganisms (GCM) 10K type strain sequencing project: providing services to taxonomists for standard genome sequencing and annotation.</title>
        <authorList>
            <consortium name="The Broad Institute Genomics Platform"/>
            <consortium name="The Broad Institute Genome Sequencing Center for Infectious Disease"/>
            <person name="Wu L."/>
            <person name="Ma J."/>
        </authorList>
    </citation>
    <scope>NUCLEOTIDE SEQUENCE [LARGE SCALE GENOMIC DNA]</scope>
    <source>
        <strain evidence="3">JCM 4866</strain>
    </source>
</reference>
<sequence length="128" mass="13969">MVSRLFGLAVEPETGGETVGRHEFLPERGSLSWVSTGRRSGTHRSGGNSFGRATPSTTDTTTRQRTLASWQRGSGRSREGTGYAVPQSCRPQTLAYALTDSPVGQLAWIVEEFQDGVRALFRPLREKG</sequence>
<gene>
    <name evidence="2" type="ORF">GCM10010383_78660</name>
</gene>
<accession>A0ABQ2XW08</accession>
<feature type="region of interest" description="Disordered" evidence="1">
    <location>
        <begin position="1"/>
        <end position="86"/>
    </location>
</feature>
<feature type="compositionally biased region" description="Low complexity" evidence="1">
    <location>
        <begin position="35"/>
        <end position="66"/>
    </location>
</feature>